<dbReference type="PANTHER" id="PTHR13887:SF55">
    <property type="entry name" value="SLR0313 PROTEIN"/>
    <property type="match status" value="1"/>
</dbReference>
<gene>
    <name evidence="3" type="ORF">Q2T77_37020</name>
</gene>
<evidence type="ECO:0000313" key="3">
    <source>
        <dbReference type="EMBL" id="MDO1537848.1"/>
    </source>
</evidence>
<feature type="domain" description="Thioredoxin" evidence="2">
    <location>
        <begin position="1"/>
        <end position="174"/>
    </location>
</feature>
<dbReference type="PANTHER" id="PTHR13887">
    <property type="entry name" value="GLUTATHIONE S-TRANSFERASE KAPPA"/>
    <property type="match status" value="1"/>
</dbReference>
<dbReference type="Gene3D" id="3.40.30.10">
    <property type="entry name" value="Glutaredoxin"/>
    <property type="match status" value="1"/>
</dbReference>
<comment type="caution">
    <text evidence="3">The sequence shown here is derived from an EMBL/GenBank/DDBJ whole genome shotgun (WGS) entry which is preliminary data.</text>
</comment>
<dbReference type="InterPro" id="IPR012336">
    <property type="entry name" value="Thioredoxin-like_fold"/>
</dbReference>
<dbReference type="InterPro" id="IPR013766">
    <property type="entry name" value="Thioredoxin_domain"/>
</dbReference>
<sequence>MNTLTVPLNERDHLRGSPDAPVVLVEYADFECPYCGAAYWVVKKLEQDLPDTLAVVFRQFPLVDVHPHAPLAAEAAEAAGAQGGFWKMHDMLFEHQDALAPVDLMTYAAALHLDLKRFASDLAGHVFLPKVQDDMKGGLQSGIKGTPTFFINGVLHRGGYDEASLLASIMLVAAAAS</sequence>
<keyword evidence="4" id="KW-1185">Reference proteome</keyword>
<dbReference type="InterPro" id="IPR036249">
    <property type="entry name" value="Thioredoxin-like_sf"/>
</dbReference>
<accession>A0ABT8SG52</accession>
<proteinExistence type="inferred from homology"/>
<evidence type="ECO:0000313" key="4">
    <source>
        <dbReference type="Proteomes" id="UP001169027"/>
    </source>
</evidence>
<dbReference type="PROSITE" id="PS51352">
    <property type="entry name" value="THIOREDOXIN_2"/>
    <property type="match status" value="1"/>
</dbReference>
<dbReference type="Proteomes" id="UP001169027">
    <property type="component" value="Unassembled WGS sequence"/>
</dbReference>
<evidence type="ECO:0000259" key="2">
    <source>
        <dbReference type="PROSITE" id="PS51352"/>
    </source>
</evidence>
<reference evidence="3" key="1">
    <citation type="submission" date="2023-06" db="EMBL/GenBank/DDBJ databases">
        <authorList>
            <person name="Jiang Y."/>
            <person name="Liu Q."/>
        </authorList>
    </citation>
    <scope>NUCLEOTIDE SEQUENCE</scope>
    <source>
        <strain evidence="3">CGMCC 1.12090</strain>
    </source>
</reference>
<dbReference type="SUPFAM" id="SSF52833">
    <property type="entry name" value="Thioredoxin-like"/>
    <property type="match status" value="1"/>
</dbReference>
<evidence type="ECO:0000256" key="1">
    <source>
        <dbReference type="ARBA" id="ARBA00005791"/>
    </source>
</evidence>
<dbReference type="Pfam" id="PF13462">
    <property type="entry name" value="Thioredoxin_4"/>
    <property type="match status" value="1"/>
</dbReference>
<name>A0ABT8SG52_9BURK</name>
<protein>
    <submittedName>
        <fullName evidence="3">DsbA family protein</fullName>
    </submittedName>
</protein>
<dbReference type="RefSeq" id="WP_301816271.1">
    <property type="nucleotide sequence ID" value="NZ_JAUJZH010000051.1"/>
</dbReference>
<organism evidence="3 4">
    <name type="scientific">Variovorax ginsengisoli</name>
    <dbReference type="NCBI Taxonomy" id="363844"/>
    <lineage>
        <taxon>Bacteria</taxon>
        <taxon>Pseudomonadati</taxon>
        <taxon>Pseudomonadota</taxon>
        <taxon>Betaproteobacteria</taxon>
        <taxon>Burkholderiales</taxon>
        <taxon>Comamonadaceae</taxon>
        <taxon>Variovorax</taxon>
    </lineage>
</organism>
<comment type="similarity">
    <text evidence="1">Belongs to the thioredoxin family. DsbA subfamily.</text>
</comment>
<dbReference type="EMBL" id="JAUKVY010000051">
    <property type="protein sequence ID" value="MDO1537848.1"/>
    <property type="molecule type" value="Genomic_DNA"/>
</dbReference>